<name>A0ABR2WKJ3_9FUNG</name>
<dbReference type="SUPFAM" id="SSF56112">
    <property type="entry name" value="Protein kinase-like (PK-like)"/>
    <property type="match status" value="1"/>
</dbReference>
<dbReference type="InterPro" id="IPR011009">
    <property type="entry name" value="Kinase-like_dom_sf"/>
</dbReference>
<evidence type="ECO:0000256" key="6">
    <source>
        <dbReference type="ARBA" id="ARBA00023054"/>
    </source>
</evidence>
<dbReference type="EMBL" id="JASJQH010001137">
    <property type="protein sequence ID" value="KAK9761987.1"/>
    <property type="molecule type" value="Genomic_DNA"/>
</dbReference>
<evidence type="ECO:0000256" key="8">
    <source>
        <dbReference type="PROSITE-ProRule" id="PRU00723"/>
    </source>
</evidence>
<feature type="region of interest" description="Knob domain" evidence="7">
    <location>
        <begin position="549"/>
        <end position="642"/>
    </location>
</feature>
<evidence type="ECO:0000256" key="3">
    <source>
        <dbReference type="ARBA" id="ARBA00022664"/>
    </source>
</evidence>
<feature type="coiled-coil region" evidence="7">
    <location>
        <begin position="510"/>
        <end position="548"/>
    </location>
</feature>
<dbReference type="Pfam" id="PF25586">
    <property type="entry name" value="zf-CCCH_PAN3"/>
    <property type="match status" value="1"/>
</dbReference>
<feature type="region of interest" description="Disordered" evidence="9">
    <location>
        <begin position="1"/>
        <end position="52"/>
    </location>
</feature>
<dbReference type="Gene3D" id="6.10.250.3160">
    <property type="match status" value="1"/>
</dbReference>
<evidence type="ECO:0000256" key="7">
    <source>
        <dbReference type="HAMAP-Rule" id="MF_03181"/>
    </source>
</evidence>
<keyword evidence="8" id="KW-0863">Zinc-finger</keyword>
<keyword evidence="2 7" id="KW-0963">Cytoplasm</keyword>
<keyword evidence="4 7" id="KW-0547">Nucleotide-binding</keyword>
<feature type="binding site" evidence="7">
    <location>
        <position position="300"/>
    </location>
    <ligand>
        <name>ATP</name>
        <dbReference type="ChEBI" id="CHEBI:30616"/>
    </ligand>
</feature>
<dbReference type="InterPro" id="IPR030844">
    <property type="entry name" value="PAN3"/>
</dbReference>
<organism evidence="12 13">
    <name type="scientific">Basidiobolus ranarum</name>
    <dbReference type="NCBI Taxonomy" id="34480"/>
    <lineage>
        <taxon>Eukaryota</taxon>
        <taxon>Fungi</taxon>
        <taxon>Fungi incertae sedis</taxon>
        <taxon>Zoopagomycota</taxon>
        <taxon>Entomophthoromycotina</taxon>
        <taxon>Basidiobolomycetes</taxon>
        <taxon>Basidiobolales</taxon>
        <taxon>Basidiobolaceae</taxon>
        <taxon>Basidiobolus</taxon>
    </lineage>
</organism>
<keyword evidence="5 7" id="KW-0067">ATP-binding</keyword>
<proteinExistence type="inferred from homology"/>
<dbReference type="InterPro" id="IPR000571">
    <property type="entry name" value="Znf_CCCH"/>
</dbReference>
<dbReference type="Pfam" id="PF00069">
    <property type="entry name" value="Pkinase"/>
    <property type="match status" value="1"/>
</dbReference>
<sequence>MTSNPTFGTPLIQPPHGSSAIPIVAPTEENQGQKEMKPKAPPSAPTTPSSKTRTCRNVIIHGYCKYEGKGCEFNHDLNSNVPSPVTSPESKSKLRITSPAFNPTGSLTAALMSNTSLESSNTLTGFAKNETQMSSYEPSNANFEMGAYDSNGPYYQHHTPGSNHYSAGITPSNSGVKSLSDNLGSMELDSGMSGNYSPSKLQYHLYTTPLPHVSNLPSNRKTIHSFFMSDNLREELQRKNEASIQYLNPQDSTLPAEVHVYHSLYPLDHPNQSKSTKVFGYPTSVYKAASSIDGKIYALRRIEGYRLTNEAAMSTIENWRKISHPNIVSVREAFTTKAFGDHSLVFVYDYHPCSTTLADKYLHNAILPSVRNSQNSDCITETELWSFIVQITSAIRTLHASGLAACILDPTKILLTGKNRIRLNCCGIYDMLSYASTRNTAHYQQEDLLQFGQLLACLACNSSNALSNLPKSIDFIARHYPPDVKNVILYLLSKPSTTKNIDDILGMMGPKILMELNRTHHYNDFLESELSSELENGRVARLMMKLGFINERPEFDLDPSWSETGDRYLIKLFRDYVFHQVDENGNPVLDVGHVLSCLNKLDAGLDERIMLMSRDEQSCLIVSYRELKNCIQQAFSELYRRR</sequence>
<evidence type="ECO:0000256" key="2">
    <source>
        <dbReference type="ARBA" id="ARBA00022490"/>
    </source>
</evidence>
<comment type="caution">
    <text evidence="7">Lacks conserved residue(s) required for the propagation of feature annotation.</text>
</comment>
<feature type="binding site" evidence="7">
    <location>
        <begin position="411"/>
        <end position="412"/>
    </location>
    <ligand>
        <name>ATP</name>
        <dbReference type="ChEBI" id="CHEBI:30616"/>
    </ligand>
</feature>
<dbReference type="PROSITE" id="PS50103">
    <property type="entry name" value="ZF_C3H1"/>
    <property type="match status" value="1"/>
</dbReference>
<comment type="domain">
    <text evidence="7">Contains a pseudokinase domain. The protein kinase domain is predicted to be catalytically inactive because some of the residues important for catalytic activity are substituted and it lacks the equivalent of the binding site for a peptide substrate. However, it has retained an ATP-binding site and ATP-binding is required for mRNA degradation, stimulating the activity of the PAN2 nuclease in vitro. The nucleotide-binding site is juxtaposed to the RNase active site of PAN2 in the complex and may actually bind nucleosides of a poly(A) RNA rather than ATP, feeding the poly(A)-tail to the active site of the deadenylase and thus increasing the efficiency with which this distributive enzyme degrades oligo(A) RNAs.</text>
</comment>
<evidence type="ECO:0000313" key="12">
    <source>
        <dbReference type="EMBL" id="KAK9761987.1"/>
    </source>
</evidence>
<dbReference type="Gene3D" id="1.10.287.3700">
    <property type="match status" value="1"/>
</dbReference>
<evidence type="ECO:0000313" key="13">
    <source>
        <dbReference type="Proteomes" id="UP001479436"/>
    </source>
</evidence>
<keyword evidence="8" id="KW-0862">Zinc</keyword>
<feature type="binding site" evidence="7">
    <location>
        <begin position="349"/>
        <end position="356"/>
    </location>
    <ligand>
        <name>ATP</name>
        <dbReference type="ChEBI" id="CHEBI:30616"/>
    </ligand>
</feature>
<comment type="function">
    <text evidence="7">Regulatory subunit of the poly(A)-nuclease (PAN) deadenylation complex, one of two cytoplasmic mRNA deadenylases involved in mRNA turnover. PAN specifically shortens poly(A) tails of RNA and the activity is stimulated by poly(A)-binding protein PAB1. PAN deadenylation is followed by rapid degradation of the shortened mRNA tails by the CCR4-NOT complex. Deadenylated mRNAs are then degraded by two alternative mechanisms, namely exosome-mediated 3'-5' exonucleolytic degradation, or deadenlyation-dependent mRNA decaping and subsequent 5'-3' exonucleolytic degradation by XRN1. May also be involved in post-transcriptional maturation of mRNA poly(A) tails. PAN3 acts as a positive regulator for PAN activity, recruiting the catalytic subunit PAN2 to mRNA via its interaction with RNA and with PAB1.</text>
</comment>
<feature type="domain" description="Protein kinase" evidence="10">
    <location>
        <begin position="271"/>
        <end position="642"/>
    </location>
</feature>
<dbReference type="Pfam" id="PF18101">
    <property type="entry name" value="Pan3_CK"/>
    <property type="match status" value="1"/>
</dbReference>
<comment type="domain">
    <text evidence="7">The N-terminal zinc finger binds to poly(A) RNA.</text>
</comment>
<dbReference type="PANTHER" id="PTHR12272:SF11">
    <property type="entry name" value="PAN2-PAN3 DEADENYLATION COMPLEX SUBUNIT PAN3"/>
    <property type="match status" value="1"/>
</dbReference>
<dbReference type="Proteomes" id="UP001479436">
    <property type="component" value="Unassembled WGS sequence"/>
</dbReference>
<comment type="subcellular location">
    <subcellularLocation>
        <location evidence="1 7">Cytoplasm</location>
    </subcellularLocation>
</comment>
<comment type="domain">
    <text evidence="7">The pseudokinase domain, the coiled-coil (CC), and C-terminal knob domain (CK) form a structural unit (PKC) that forms an extensive high-affinity interaction surface for PAN2.</text>
</comment>
<evidence type="ECO:0000259" key="10">
    <source>
        <dbReference type="PROSITE" id="PS50011"/>
    </source>
</evidence>
<comment type="caution">
    <text evidence="12">The sequence shown here is derived from an EMBL/GenBank/DDBJ whole genome shotgun (WGS) entry which is preliminary data.</text>
</comment>
<evidence type="ECO:0000256" key="4">
    <source>
        <dbReference type="ARBA" id="ARBA00022741"/>
    </source>
</evidence>
<evidence type="ECO:0000256" key="9">
    <source>
        <dbReference type="SAM" id="MobiDB-lite"/>
    </source>
</evidence>
<dbReference type="Gene3D" id="1.20.5.5160">
    <property type="match status" value="1"/>
</dbReference>
<protein>
    <recommendedName>
        <fullName evidence="7">PAN2-PAN3 deadenylation complex subunit PAN3</fullName>
    </recommendedName>
    <alternativeName>
        <fullName evidence="7">PAB1P-dependent poly(A)-specific ribonuclease</fullName>
    </alternativeName>
    <alternativeName>
        <fullName evidence="7">Poly(A)-nuclease deadenylation complex subunit 3</fullName>
        <shortName evidence="7">PAN deadenylation complex subunit 3</shortName>
    </alternativeName>
</protein>
<dbReference type="InterPro" id="IPR041332">
    <property type="entry name" value="Pan3_CK"/>
</dbReference>
<keyword evidence="13" id="KW-1185">Reference proteome</keyword>
<dbReference type="Gene3D" id="1.10.510.10">
    <property type="entry name" value="Transferase(Phosphotransferase) domain 1"/>
    <property type="match status" value="1"/>
</dbReference>
<keyword evidence="6 7" id="KW-0175">Coiled coil</keyword>
<accession>A0ABR2WKJ3</accession>
<evidence type="ECO:0000256" key="5">
    <source>
        <dbReference type="ARBA" id="ARBA00022840"/>
    </source>
</evidence>
<comment type="subunit">
    <text evidence="7">Homodimer. Forms a heterotrimer with a catalytic subunit PAN2 to form the poly(A)-nuclease (PAN) deadenylation complex. Interacts (via PAM-2 motif) with poly(A)-binding protein PAB1 (via PABC domain), conferring substrate specificity of the enzyme complex.</text>
</comment>
<dbReference type="HAMAP" id="MF_03181">
    <property type="entry name" value="PAN3"/>
    <property type="match status" value="1"/>
</dbReference>
<evidence type="ECO:0000256" key="1">
    <source>
        <dbReference type="ARBA" id="ARBA00004496"/>
    </source>
</evidence>
<gene>
    <name evidence="12" type="primary">PAN3_2</name>
    <name evidence="7" type="synonym">PAN3</name>
    <name evidence="12" type="ORF">K7432_012684</name>
</gene>
<reference evidence="12 13" key="1">
    <citation type="submission" date="2023-04" db="EMBL/GenBank/DDBJ databases">
        <title>Genome of Basidiobolus ranarum AG-B5.</title>
        <authorList>
            <person name="Stajich J.E."/>
            <person name="Carter-House D."/>
            <person name="Gryganskyi A."/>
        </authorList>
    </citation>
    <scope>NUCLEOTIDE SEQUENCE [LARGE SCALE GENOMIC DNA]</scope>
    <source>
        <strain evidence="12 13">AG-B5</strain>
    </source>
</reference>
<keyword evidence="3 7" id="KW-0507">mRNA processing</keyword>
<dbReference type="InterPro" id="IPR000719">
    <property type="entry name" value="Prot_kinase_dom"/>
</dbReference>
<comment type="similarity">
    <text evidence="7">Belongs to the protein kinase superfamily. PAN3 family.</text>
</comment>
<dbReference type="PANTHER" id="PTHR12272">
    <property type="entry name" value="DEADENYLATION COMPLEX SUBUNIT PAN3"/>
    <property type="match status" value="1"/>
</dbReference>
<keyword evidence="8" id="KW-0479">Metal-binding</keyword>
<evidence type="ECO:0000259" key="11">
    <source>
        <dbReference type="PROSITE" id="PS50103"/>
    </source>
</evidence>
<feature type="domain" description="C3H1-type" evidence="11">
    <location>
        <begin position="49"/>
        <end position="78"/>
    </location>
</feature>
<dbReference type="PROSITE" id="PS50011">
    <property type="entry name" value="PROTEIN_KINASE_DOM"/>
    <property type="match status" value="1"/>
</dbReference>
<feature type="zinc finger region" description="C3H1-type" evidence="8">
    <location>
        <begin position="49"/>
        <end position="78"/>
    </location>
</feature>